<feature type="compositionally biased region" description="Low complexity" evidence="2">
    <location>
        <begin position="347"/>
        <end position="358"/>
    </location>
</feature>
<dbReference type="Proteomes" id="UP001501676">
    <property type="component" value="Unassembled WGS sequence"/>
</dbReference>
<dbReference type="Gene3D" id="3.40.800.10">
    <property type="entry name" value="Ureohydrolase domain"/>
    <property type="match status" value="1"/>
</dbReference>
<keyword evidence="4" id="KW-1185">Reference proteome</keyword>
<organism evidence="3 4">
    <name type="scientific">Cryptosporangium minutisporangium</name>
    <dbReference type="NCBI Taxonomy" id="113569"/>
    <lineage>
        <taxon>Bacteria</taxon>
        <taxon>Bacillati</taxon>
        <taxon>Actinomycetota</taxon>
        <taxon>Actinomycetes</taxon>
        <taxon>Cryptosporangiales</taxon>
        <taxon>Cryptosporangiaceae</taxon>
        <taxon>Cryptosporangium</taxon>
    </lineage>
</organism>
<proteinExistence type="inferred from homology"/>
<feature type="compositionally biased region" description="Basic and acidic residues" evidence="2">
    <location>
        <begin position="361"/>
        <end position="386"/>
    </location>
</feature>
<comment type="similarity">
    <text evidence="1">Belongs to the arginase family.</text>
</comment>
<evidence type="ECO:0000313" key="4">
    <source>
        <dbReference type="Proteomes" id="UP001501676"/>
    </source>
</evidence>
<protein>
    <recommendedName>
        <fullName evidence="5">Arginase</fullName>
    </recommendedName>
</protein>
<reference evidence="4" key="1">
    <citation type="journal article" date="2019" name="Int. J. Syst. Evol. Microbiol.">
        <title>The Global Catalogue of Microorganisms (GCM) 10K type strain sequencing project: providing services to taxonomists for standard genome sequencing and annotation.</title>
        <authorList>
            <consortium name="The Broad Institute Genomics Platform"/>
            <consortium name="The Broad Institute Genome Sequencing Center for Infectious Disease"/>
            <person name="Wu L."/>
            <person name="Ma J."/>
        </authorList>
    </citation>
    <scope>NUCLEOTIDE SEQUENCE [LARGE SCALE GENOMIC DNA]</scope>
    <source>
        <strain evidence="4">JCM 9458</strain>
    </source>
</reference>
<sequence length="408" mass="41297">MEIDIVSVPFSATGRAGGAAAAPAAVHAQGLIGRIRSALPNGWSPHETSPVLGGERSLIRSPDTGLLNEPALAAMIDGVADAVSASHADGHFPLLLGGDNPILLGGLVATGHRPEGPAGLLVLSGRECAWPPDKSPTGCASDCTLGLALLAQTNAVLSNGLSRRLPLVPPGAVAVLGARDAAELSAAGIPSLSGSILIRSDEDLGAIGARPATGLTIARHATDAIEHLRRTTDNWWLHIDLSVLSTPALPTVDRRLPGGLSWEQLTALTKAALATPGLVGWSVTGYDADHDLERISAAHLADYLVESVGALPAAGRNGAARSAPAGSALDALAGGRPPGAGSSHGRQPAQDQPTQDQPEGPAEKRPDAPAESRSDARAENRSDTRAESAAGGRPESSPAPRAQTVASP</sequence>
<evidence type="ECO:0000313" key="3">
    <source>
        <dbReference type="EMBL" id="GAA3390150.1"/>
    </source>
</evidence>
<dbReference type="InterPro" id="IPR023696">
    <property type="entry name" value="Ureohydrolase_dom_sf"/>
</dbReference>
<dbReference type="Pfam" id="PF00491">
    <property type="entry name" value="Arginase"/>
    <property type="match status" value="1"/>
</dbReference>
<comment type="caution">
    <text evidence="3">The sequence shown here is derived from an EMBL/GenBank/DDBJ whole genome shotgun (WGS) entry which is preliminary data.</text>
</comment>
<dbReference type="RefSeq" id="WP_345729965.1">
    <property type="nucleotide sequence ID" value="NZ_BAAAYN010000027.1"/>
</dbReference>
<dbReference type="EMBL" id="BAAAYN010000027">
    <property type="protein sequence ID" value="GAA3390150.1"/>
    <property type="molecule type" value="Genomic_DNA"/>
</dbReference>
<dbReference type="SUPFAM" id="SSF52768">
    <property type="entry name" value="Arginase/deacetylase"/>
    <property type="match status" value="1"/>
</dbReference>
<accession>A0ABP6T0M5</accession>
<dbReference type="InterPro" id="IPR006035">
    <property type="entry name" value="Ureohydrolase"/>
</dbReference>
<evidence type="ECO:0000256" key="2">
    <source>
        <dbReference type="SAM" id="MobiDB-lite"/>
    </source>
</evidence>
<feature type="region of interest" description="Disordered" evidence="2">
    <location>
        <begin position="328"/>
        <end position="408"/>
    </location>
</feature>
<dbReference type="PROSITE" id="PS51409">
    <property type="entry name" value="ARGINASE_2"/>
    <property type="match status" value="1"/>
</dbReference>
<evidence type="ECO:0000256" key="1">
    <source>
        <dbReference type="PROSITE-ProRule" id="PRU00742"/>
    </source>
</evidence>
<evidence type="ECO:0008006" key="5">
    <source>
        <dbReference type="Google" id="ProtNLM"/>
    </source>
</evidence>
<gene>
    <name evidence="3" type="ORF">GCM10020369_43020</name>
</gene>
<name>A0ABP6T0M5_9ACTN</name>